<proteinExistence type="predicted"/>
<dbReference type="EMBL" id="DS114049">
    <property type="protein sequence ID" value="EAX91234.1"/>
    <property type="molecule type" value="Genomic_DNA"/>
</dbReference>
<evidence type="ECO:0000256" key="1">
    <source>
        <dbReference type="SAM" id="Coils"/>
    </source>
</evidence>
<dbReference type="AlphaFoldDB" id="A2FV37"/>
<feature type="coiled-coil region" evidence="1">
    <location>
        <begin position="507"/>
        <end position="589"/>
    </location>
</feature>
<keyword evidence="3" id="KW-1185">Reference proteome</keyword>
<sequence length="620" mass="71619">MKTEIQKNEREMQMKINELSSYKNKISSKETTYKDLTDKKNLIFETTESTYNEYSELLGKNQSLKQQNFALEKLLEKMQKRIKESAGIETQTLNEAQIAQIQDAVKQTFDLIADEYEIIDFDKLKSDTIDLVNERQRLESELSLYRTLFDEKAKNDQLEAIIDQFTNDPNEQELSQLINLKSYPNFDENPNYHENHATIDQSIHQRTDSFISQIQAQIQSNSRVSNLIKNIYKDQKNFLHHCAETASNTKDISKSFKQLEQKIEDAGEAGKIEIQPLSIDFSENSDQDSINPLEIFTKDFVEMTENAISQLPTVSFYEDSISRAEESLNLNTDIPDFNPDIVRTEIRSKDLSELNSKITKFILTESNTDIEVPDQQMHEQQETAHETTVSPKIELPEIDNSEIEEVIDLIHEKLPPSFAKRFSKDSLHPPLQQPTEIDEILEFEPSLSLFEKQKHLNDVISSINNQEFMMDPVLLRPQEVTESIISPERVDFHSILSSVDQLLTRNDKDIEKEIAQIRQKTKALRRQIDESGEVQVSIDEVENIKKEKEKVSLQINAAQKELSSKKGMANLMKKNIEMLRSDLSSLNRTCDSIDCPKKSVSDLENELNKIMRKIGTFHTK</sequence>
<feature type="coiled-coil region" evidence="1">
    <location>
        <begin position="5"/>
        <end position="81"/>
    </location>
</feature>
<reference evidence="2" key="2">
    <citation type="journal article" date="2007" name="Science">
        <title>Draft genome sequence of the sexually transmitted pathogen Trichomonas vaginalis.</title>
        <authorList>
            <person name="Carlton J.M."/>
            <person name="Hirt R.P."/>
            <person name="Silva J.C."/>
            <person name="Delcher A.L."/>
            <person name="Schatz M."/>
            <person name="Zhao Q."/>
            <person name="Wortman J.R."/>
            <person name="Bidwell S.L."/>
            <person name="Alsmark U.C.M."/>
            <person name="Besteiro S."/>
            <person name="Sicheritz-Ponten T."/>
            <person name="Noel C.J."/>
            <person name="Dacks J.B."/>
            <person name="Foster P.G."/>
            <person name="Simillion C."/>
            <person name="Van de Peer Y."/>
            <person name="Miranda-Saavedra D."/>
            <person name="Barton G.J."/>
            <person name="Westrop G.D."/>
            <person name="Mueller S."/>
            <person name="Dessi D."/>
            <person name="Fiori P.L."/>
            <person name="Ren Q."/>
            <person name="Paulsen I."/>
            <person name="Zhang H."/>
            <person name="Bastida-Corcuera F.D."/>
            <person name="Simoes-Barbosa A."/>
            <person name="Brown M.T."/>
            <person name="Hayes R.D."/>
            <person name="Mukherjee M."/>
            <person name="Okumura C.Y."/>
            <person name="Schneider R."/>
            <person name="Smith A.J."/>
            <person name="Vanacova S."/>
            <person name="Villalvazo M."/>
            <person name="Haas B.J."/>
            <person name="Pertea M."/>
            <person name="Feldblyum T.V."/>
            <person name="Utterback T.R."/>
            <person name="Shu C.L."/>
            <person name="Osoegawa K."/>
            <person name="de Jong P.J."/>
            <person name="Hrdy I."/>
            <person name="Horvathova L."/>
            <person name="Zubacova Z."/>
            <person name="Dolezal P."/>
            <person name="Malik S.B."/>
            <person name="Logsdon J.M. Jr."/>
            <person name="Henze K."/>
            <person name="Gupta A."/>
            <person name="Wang C.C."/>
            <person name="Dunne R.L."/>
            <person name="Upcroft J.A."/>
            <person name="Upcroft P."/>
            <person name="White O."/>
            <person name="Salzberg S.L."/>
            <person name="Tang P."/>
            <person name="Chiu C.-H."/>
            <person name="Lee Y.-S."/>
            <person name="Embley T.M."/>
            <person name="Coombs G.H."/>
            <person name="Mottram J.C."/>
            <person name="Tachezy J."/>
            <person name="Fraser-Liggett C.M."/>
            <person name="Johnson P.J."/>
        </authorList>
    </citation>
    <scope>NUCLEOTIDE SEQUENCE [LARGE SCALE GENOMIC DNA]</scope>
    <source>
        <strain evidence="2">G3</strain>
    </source>
</reference>
<dbReference type="RefSeq" id="XP_001304164.1">
    <property type="nucleotide sequence ID" value="XM_001304163.1"/>
</dbReference>
<name>A2FV37_TRIV3</name>
<accession>A2FV37</accession>
<evidence type="ECO:0000313" key="3">
    <source>
        <dbReference type="Proteomes" id="UP000001542"/>
    </source>
</evidence>
<organism evidence="2 3">
    <name type="scientific">Trichomonas vaginalis (strain ATCC PRA-98 / G3)</name>
    <dbReference type="NCBI Taxonomy" id="412133"/>
    <lineage>
        <taxon>Eukaryota</taxon>
        <taxon>Metamonada</taxon>
        <taxon>Parabasalia</taxon>
        <taxon>Trichomonadida</taxon>
        <taxon>Trichomonadidae</taxon>
        <taxon>Trichomonas</taxon>
    </lineage>
</organism>
<dbReference type="KEGG" id="tva:4748927"/>
<dbReference type="VEuPathDB" id="TrichDB:TVAGG3_0314590"/>
<gene>
    <name evidence="2" type="ORF">TVAG_210590</name>
</gene>
<dbReference type="SMR" id="A2FV37"/>
<dbReference type="VEuPathDB" id="TrichDB:TVAG_210590"/>
<evidence type="ECO:0000313" key="2">
    <source>
        <dbReference type="EMBL" id="EAX91234.1"/>
    </source>
</evidence>
<protein>
    <submittedName>
        <fullName evidence="2">Uncharacterized protein</fullName>
    </submittedName>
</protein>
<reference evidence="2" key="1">
    <citation type="submission" date="2006-10" db="EMBL/GenBank/DDBJ databases">
        <authorList>
            <person name="Amadeo P."/>
            <person name="Zhao Q."/>
            <person name="Wortman J."/>
            <person name="Fraser-Liggett C."/>
            <person name="Carlton J."/>
        </authorList>
    </citation>
    <scope>NUCLEOTIDE SEQUENCE</scope>
    <source>
        <strain evidence="2">G3</strain>
    </source>
</reference>
<dbReference type="InParanoid" id="A2FV37"/>
<keyword evidence="1" id="KW-0175">Coiled coil</keyword>
<dbReference type="Proteomes" id="UP000001542">
    <property type="component" value="Unassembled WGS sequence"/>
</dbReference>